<dbReference type="InterPro" id="IPR004533">
    <property type="entry name" value="CDP-diaglyc--ser_O-PTrfase"/>
</dbReference>
<name>A0A160TUS9_9ZZZZ</name>
<comment type="catalytic activity">
    <reaction evidence="1">
        <text>a CDP-1,2-diacyl-sn-glycerol + L-serine = a 1,2-diacyl-sn-glycero-3-phospho-L-serine + CMP + H(+)</text>
        <dbReference type="Rhea" id="RHEA:16913"/>
        <dbReference type="ChEBI" id="CHEBI:15378"/>
        <dbReference type="ChEBI" id="CHEBI:33384"/>
        <dbReference type="ChEBI" id="CHEBI:57262"/>
        <dbReference type="ChEBI" id="CHEBI:58332"/>
        <dbReference type="ChEBI" id="CHEBI:60377"/>
        <dbReference type="EC" id="2.7.8.8"/>
    </reaction>
</comment>
<dbReference type="InterPro" id="IPR048254">
    <property type="entry name" value="CDP_ALCOHOL_P_TRANSF_CS"/>
</dbReference>
<evidence type="ECO:0000256" key="15">
    <source>
        <dbReference type="SAM" id="Phobius"/>
    </source>
</evidence>
<dbReference type="PANTHER" id="PTHR14269">
    <property type="entry name" value="CDP-DIACYLGLYCEROL--GLYCEROL-3-PHOSPHATE 3-PHOSPHATIDYLTRANSFERASE-RELATED"/>
    <property type="match status" value="1"/>
</dbReference>
<evidence type="ECO:0000313" key="16">
    <source>
        <dbReference type="EMBL" id="CUS54230.1"/>
    </source>
</evidence>
<proteinExistence type="inferred from homology"/>
<evidence type="ECO:0000256" key="4">
    <source>
        <dbReference type="ARBA" id="ARBA00013174"/>
    </source>
</evidence>
<dbReference type="NCBIfam" id="TIGR00473">
    <property type="entry name" value="pssA"/>
    <property type="match status" value="1"/>
</dbReference>
<evidence type="ECO:0000256" key="3">
    <source>
        <dbReference type="ARBA" id="ARBA00010441"/>
    </source>
</evidence>
<evidence type="ECO:0000256" key="12">
    <source>
        <dbReference type="ARBA" id="ARBA00023209"/>
    </source>
</evidence>
<dbReference type="InterPro" id="IPR050324">
    <property type="entry name" value="CDP-alcohol_PTase-I"/>
</dbReference>
<evidence type="ECO:0000256" key="10">
    <source>
        <dbReference type="ARBA" id="ARBA00023098"/>
    </source>
</evidence>
<protein>
    <recommendedName>
        <fullName evidence="5">CDP-diacylglycerol--serine O-phosphatidyltransferase</fullName>
        <ecNumber evidence="4">2.7.8.8</ecNumber>
    </recommendedName>
    <alternativeName>
        <fullName evidence="14">Phosphatidylserine synthase</fullName>
    </alternativeName>
</protein>
<keyword evidence="12" id="KW-0594">Phospholipid biosynthesis</keyword>
<evidence type="ECO:0000256" key="2">
    <source>
        <dbReference type="ARBA" id="ARBA00004127"/>
    </source>
</evidence>
<feature type="transmembrane region" description="Helical" evidence="15">
    <location>
        <begin position="20"/>
        <end position="40"/>
    </location>
</feature>
<dbReference type="GO" id="GO:0003882">
    <property type="term" value="F:CDP-diacylglycerol-serine O-phosphatidyltransferase activity"/>
    <property type="evidence" value="ECO:0007669"/>
    <property type="project" value="UniProtKB-EC"/>
</dbReference>
<reference evidence="16" key="1">
    <citation type="submission" date="2015-10" db="EMBL/GenBank/DDBJ databases">
        <authorList>
            <person name="Gilbert D.G."/>
        </authorList>
    </citation>
    <scope>NUCLEOTIDE SEQUENCE</scope>
</reference>
<evidence type="ECO:0000256" key="8">
    <source>
        <dbReference type="ARBA" id="ARBA00022692"/>
    </source>
</evidence>
<dbReference type="PROSITE" id="PS00379">
    <property type="entry name" value="CDP_ALCOHOL_P_TRANSF"/>
    <property type="match status" value="1"/>
</dbReference>
<keyword evidence="13" id="KW-1208">Phospholipid metabolism</keyword>
<organism evidence="16">
    <name type="scientific">hydrothermal vent metagenome</name>
    <dbReference type="NCBI Taxonomy" id="652676"/>
    <lineage>
        <taxon>unclassified sequences</taxon>
        <taxon>metagenomes</taxon>
        <taxon>ecological metagenomes</taxon>
    </lineage>
</organism>
<dbReference type="PANTHER" id="PTHR14269:SF61">
    <property type="entry name" value="CDP-DIACYLGLYCEROL--SERINE O-PHOSPHATIDYLTRANSFERASE"/>
    <property type="match status" value="1"/>
</dbReference>
<dbReference type="EC" id="2.7.8.8" evidence="4"/>
<feature type="transmembrane region" description="Helical" evidence="15">
    <location>
        <begin position="224"/>
        <end position="241"/>
    </location>
</feature>
<feature type="transmembrane region" description="Helical" evidence="15">
    <location>
        <begin position="46"/>
        <end position="63"/>
    </location>
</feature>
<dbReference type="GO" id="GO:0016020">
    <property type="term" value="C:membrane"/>
    <property type="evidence" value="ECO:0007669"/>
    <property type="project" value="InterPro"/>
</dbReference>
<dbReference type="AlphaFoldDB" id="A0A160TUS9"/>
<sequence length="274" mass="30026">MTTGKRIHKLERADRGRKGIYILPNLFTTASLFAAFYGIVQATNGFYEHAAIAIIVAAVLDSLDGRVARMTNTVSDFGKEYDSLVDLVAFGLAPALVLYEWGLKDFGKLGWLTAFIYAATTALRLARFNTQDIKGNKYFHGLPCPAAAVLIATALWAVESYGLTGTWTVVTALLAMIALSAAMVSSFHYRSFKDLDLKNRVPFMTLLALVLVFVLISFDPPVVLLLLSAGFALSGPFFWLFGKKPESYDLADESDIEIEDEETEIRTVGSGVDK</sequence>
<evidence type="ECO:0000256" key="5">
    <source>
        <dbReference type="ARBA" id="ARBA00017171"/>
    </source>
</evidence>
<evidence type="ECO:0000256" key="7">
    <source>
        <dbReference type="ARBA" id="ARBA00022679"/>
    </source>
</evidence>
<evidence type="ECO:0000256" key="9">
    <source>
        <dbReference type="ARBA" id="ARBA00022989"/>
    </source>
</evidence>
<feature type="transmembrane region" description="Helical" evidence="15">
    <location>
        <begin position="201"/>
        <end position="218"/>
    </location>
</feature>
<keyword evidence="7 16" id="KW-0808">Transferase</keyword>
<dbReference type="Gene3D" id="1.20.120.1760">
    <property type="match status" value="1"/>
</dbReference>
<evidence type="ECO:0000256" key="13">
    <source>
        <dbReference type="ARBA" id="ARBA00023264"/>
    </source>
</evidence>
<keyword evidence="10" id="KW-0443">Lipid metabolism</keyword>
<dbReference type="InterPro" id="IPR043130">
    <property type="entry name" value="CDP-OH_PTrfase_TM_dom"/>
</dbReference>
<dbReference type="InterPro" id="IPR000462">
    <property type="entry name" value="CDP-OH_P_trans"/>
</dbReference>
<evidence type="ECO:0000256" key="11">
    <source>
        <dbReference type="ARBA" id="ARBA00023136"/>
    </source>
</evidence>
<feature type="transmembrane region" description="Helical" evidence="15">
    <location>
        <begin position="109"/>
        <end position="126"/>
    </location>
</feature>
<evidence type="ECO:0000256" key="6">
    <source>
        <dbReference type="ARBA" id="ARBA00022516"/>
    </source>
</evidence>
<dbReference type="GO" id="GO:0012505">
    <property type="term" value="C:endomembrane system"/>
    <property type="evidence" value="ECO:0007669"/>
    <property type="project" value="UniProtKB-SubCell"/>
</dbReference>
<gene>
    <name evidence="16" type="ORF">MGWOODY_XGa669</name>
</gene>
<keyword evidence="9 15" id="KW-1133">Transmembrane helix</keyword>
<dbReference type="EMBL" id="CZRL01000104">
    <property type="protein sequence ID" value="CUS54230.1"/>
    <property type="molecule type" value="Genomic_DNA"/>
</dbReference>
<feature type="transmembrane region" description="Helical" evidence="15">
    <location>
        <begin position="164"/>
        <end position="189"/>
    </location>
</feature>
<comment type="similarity">
    <text evidence="3">Belongs to the CDP-alcohol phosphatidyltransferase class-I family.</text>
</comment>
<dbReference type="Pfam" id="PF01066">
    <property type="entry name" value="CDP-OH_P_transf"/>
    <property type="match status" value="1"/>
</dbReference>
<evidence type="ECO:0000256" key="1">
    <source>
        <dbReference type="ARBA" id="ARBA00000287"/>
    </source>
</evidence>
<feature type="transmembrane region" description="Helical" evidence="15">
    <location>
        <begin position="138"/>
        <end position="158"/>
    </location>
</feature>
<accession>A0A160TUS9</accession>
<dbReference type="GO" id="GO:0008654">
    <property type="term" value="P:phospholipid biosynthetic process"/>
    <property type="evidence" value="ECO:0007669"/>
    <property type="project" value="UniProtKB-KW"/>
</dbReference>
<keyword evidence="11 15" id="KW-0472">Membrane</keyword>
<keyword evidence="8 15" id="KW-0812">Transmembrane</keyword>
<comment type="subcellular location">
    <subcellularLocation>
        <location evidence="2">Endomembrane system</location>
        <topology evidence="2">Multi-pass membrane protein</topology>
    </subcellularLocation>
</comment>
<feature type="transmembrane region" description="Helical" evidence="15">
    <location>
        <begin position="84"/>
        <end position="103"/>
    </location>
</feature>
<evidence type="ECO:0000256" key="14">
    <source>
        <dbReference type="ARBA" id="ARBA00032361"/>
    </source>
</evidence>
<keyword evidence="6" id="KW-0444">Lipid biosynthesis</keyword>